<evidence type="ECO:0000256" key="3">
    <source>
        <dbReference type="ARBA" id="ARBA00022475"/>
    </source>
</evidence>
<keyword evidence="6 7" id="KW-0472">Membrane</keyword>
<dbReference type="Proteomes" id="UP000283832">
    <property type="component" value="Unassembled WGS sequence"/>
</dbReference>
<feature type="transmembrane region" description="Helical" evidence="7">
    <location>
        <begin position="206"/>
        <end position="227"/>
    </location>
</feature>
<accession>A0A418MXD4</accession>
<evidence type="ECO:0000256" key="4">
    <source>
        <dbReference type="ARBA" id="ARBA00022692"/>
    </source>
</evidence>
<evidence type="ECO:0000313" key="10">
    <source>
        <dbReference type="Proteomes" id="UP000283832"/>
    </source>
</evidence>
<evidence type="ECO:0000259" key="8">
    <source>
        <dbReference type="PROSITE" id="PS50928"/>
    </source>
</evidence>
<reference evidence="9 10" key="1">
    <citation type="submission" date="2018-08" db="EMBL/GenBank/DDBJ databases">
        <title>Jishengella sp. nov., isolated from a root of Azadirachta indica A. Juss. var. siamensis Valenton.</title>
        <authorList>
            <person name="Kuncharoen N."/>
            <person name="Tanasupawat S."/>
            <person name="Kudo T."/>
            <person name="Ohkuma M."/>
        </authorList>
    </citation>
    <scope>NUCLEOTIDE SEQUENCE [LARGE SCALE GENOMIC DNA]</scope>
    <source>
        <strain evidence="9 10">AZ1-13</strain>
    </source>
</reference>
<dbReference type="SUPFAM" id="SSF161098">
    <property type="entry name" value="MetI-like"/>
    <property type="match status" value="1"/>
</dbReference>
<feature type="transmembrane region" description="Helical" evidence="7">
    <location>
        <begin position="183"/>
        <end position="200"/>
    </location>
</feature>
<keyword evidence="4 7" id="KW-0812">Transmembrane</keyword>
<comment type="subcellular location">
    <subcellularLocation>
        <location evidence="1 7">Cell membrane</location>
        <topology evidence="1 7">Multi-pass membrane protein</topology>
    </subcellularLocation>
</comment>
<dbReference type="OrthoDB" id="7274389at2"/>
<evidence type="ECO:0000256" key="1">
    <source>
        <dbReference type="ARBA" id="ARBA00004651"/>
    </source>
</evidence>
<protein>
    <submittedName>
        <fullName evidence="9">ABC transporter permease subunit</fullName>
    </submittedName>
</protein>
<dbReference type="GO" id="GO:0055085">
    <property type="term" value="P:transmembrane transport"/>
    <property type="evidence" value="ECO:0007669"/>
    <property type="project" value="InterPro"/>
</dbReference>
<dbReference type="GO" id="GO:0005886">
    <property type="term" value="C:plasma membrane"/>
    <property type="evidence" value="ECO:0007669"/>
    <property type="project" value="UniProtKB-SubCell"/>
</dbReference>
<feature type="transmembrane region" description="Helical" evidence="7">
    <location>
        <begin position="239"/>
        <end position="260"/>
    </location>
</feature>
<keyword evidence="2 7" id="KW-0813">Transport</keyword>
<keyword evidence="5 7" id="KW-1133">Transmembrane helix</keyword>
<evidence type="ECO:0000256" key="6">
    <source>
        <dbReference type="ARBA" id="ARBA00023136"/>
    </source>
</evidence>
<dbReference type="AlphaFoldDB" id="A0A418MXD4"/>
<dbReference type="EMBL" id="QXEC01000007">
    <property type="protein sequence ID" value="RIV39218.1"/>
    <property type="molecule type" value="Genomic_DNA"/>
</dbReference>
<feature type="domain" description="ABC transmembrane type-1" evidence="8">
    <location>
        <begin position="77"/>
        <end position="261"/>
    </location>
</feature>
<dbReference type="Pfam" id="PF00528">
    <property type="entry name" value="BPD_transp_1"/>
    <property type="match status" value="1"/>
</dbReference>
<feature type="transmembrane region" description="Helical" evidence="7">
    <location>
        <begin position="114"/>
        <end position="135"/>
    </location>
</feature>
<evidence type="ECO:0000313" key="9">
    <source>
        <dbReference type="EMBL" id="RIV39218.1"/>
    </source>
</evidence>
<gene>
    <name evidence="9" type="ORF">D2L64_10235</name>
</gene>
<keyword evidence="10" id="KW-1185">Reference proteome</keyword>
<dbReference type="PANTHER" id="PTHR30151:SF0">
    <property type="entry name" value="ABC TRANSPORTER PERMEASE PROTEIN MJ0413-RELATED"/>
    <property type="match status" value="1"/>
</dbReference>
<sequence>MILHLWRPDAAAGTSSRSRTRRTRKALSVAGSTLLALGCWQGIAAFAGLPAGAFPSITELVRAAGVEITQPTLWQAIGQTLSGAMTGLAIAIAVGLPLGAALGSSDRAFRAVRFVLEFLRATPAPAILPLVVLLLGSGLRMQVLMVVFGCVFPVLLQTVYGVRDIDPLALETARAFRVGRWRAFRSVTLPAALPFAFTGIRIAGSIALLVAVAVEVLVWSSGLGAGINNAAIANRPATMYVFIAVTGALGIAMNAATSVVQRHFLDYQPSARTS</sequence>
<feature type="transmembrane region" description="Helical" evidence="7">
    <location>
        <begin position="79"/>
        <end position="102"/>
    </location>
</feature>
<dbReference type="InterPro" id="IPR000515">
    <property type="entry name" value="MetI-like"/>
</dbReference>
<name>A0A418MXD4_9ACTN</name>
<evidence type="ECO:0000256" key="7">
    <source>
        <dbReference type="RuleBase" id="RU363032"/>
    </source>
</evidence>
<organism evidence="9 10">
    <name type="scientific">Micromonospora radicis</name>
    <dbReference type="NCBI Taxonomy" id="1894971"/>
    <lineage>
        <taxon>Bacteria</taxon>
        <taxon>Bacillati</taxon>
        <taxon>Actinomycetota</taxon>
        <taxon>Actinomycetes</taxon>
        <taxon>Micromonosporales</taxon>
        <taxon>Micromonosporaceae</taxon>
        <taxon>Micromonospora</taxon>
    </lineage>
</organism>
<dbReference type="PROSITE" id="PS50928">
    <property type="entry name" value="ABC_TM1"/>
    <property type="match status" value="1"/>
</dbReference>
<evidence type="ECO:0000256" key="2">
    <source>
        <dbReference type="ARBA" id="ARBA00022448"/>
    </source>
</evidence>
<dbReference type="RefSeq" id="WP_119574742.1">
    <property type="nucleotide sequence ID" value="NZ_QXEC01000007.1"/>
</dbReference>
<dbReference type="PANTHER" id="PTHR30151">
    <property type="entry name" value="ALKANE SULFONATE ABC TRANSPORTER-RELATED, MEMBRANE SUBUNIT"/>
    <property type="match status" value="1"/>
</dbReference>
<dbReference type="Gene3D" id="1.10.3720.10">
    <property type="entry name" value="MetI-like"/>
    <property type="match status" value="1"/>
</dbReference>
<comment type="similarity">
    <text evidence="7">Belongs to the binding-protein-dependent transport system permease family.</text>
</comment>
<dbReference type="CDD" id="cd06261">
    <property type="entry name" value="TM_PBP2"/>
    <property type="match status" value="1"/>
</dbReference>
<evidence type="ECO:0000256" key="5">
    <source>
        <dbReference type="ARBA" id="ARBA00022989"/>
    </source>
</evidence>
<keyword evidence="3" id="KW-1003">Cell membrane</keyword>
<comment type="caution">
    <text evidence="9">The sequence shown here is derived from an EMBL/GenBank/DDBJ whole genome shotgun (WGS) entry which is preliminary data.</text>
</comment>
<proteinExistence type="inferred from homology"/>
<dbReference type="InterPro" id="IPR035906">
    <property type="entry name" value="MetI-like_sf"/>
</dbReference>
<feature type="transmembrane region" description="Helical" evidence="7">
    <location>
        <begin position="141"/>
        <end position="162"/>
    </location>
</feature>